<evidence type="ECO:0000313" key="2">
    <source>
        <dbReference type="Proteomes" id="UP001732700"/>
    </source>
</evidence>
<reference evidence="1" key="2">
    <citation type="submission" date="2025-09" db="UniProtKB">
        <authorList>
            <consortium name="EnsemblPlants"/>
        </authorList>
    </citation>
    <scope>IDENTIFICATION</scope>
</reference>
<dbReference type="Proteomes" id="UP001732700">
    <property type="component" value="Chromosome 2D"/>
</dbReference>
<dbReference type="EnsemblPlants" id="AVESA.00010b.r2.2DG0343270.1">
    <property type="protein sequence ID" value="AVESA.00010b.r2.2DG0343270.1.CDS.1"/>
    <property type="gene ID" value="AVESA.00010b.r2.2DG0343270"/>
</dbReference>
<accession>A0ACD5V094</accession>
<organism evidence="1 2">
    <name type="scientific">Avena sativa</name>
    <name type="common">Oat</name>
    <dbReference type="NCBI Taxonomy" id="4498"/>
    <lineage>
        <taxon>Eukaryota</taxon>
        <taxon>Viridiplantae</taxon>
        <taxon>Streptophyta</taxon>
        <taxon>Embryophyta</taxon>
        <taxon>Tracheophyta</taxon>
        <taxon>Spermatophyta</taxon>
        <taxon>Magnoliopsida</taxon>
        <taxon>Liliopsida</taxon>
        <taxon>Poales</taxon>
        <taxon>Poaceae</taxon>
        <taxon>BOP clade</taxon>
        <taxon>Pooideae</taxon>
        <taxon>Poodae</taxon>
        <taxon>Poeae</taxon>
        <taxon>Poeae Chloroplast Group 1 (Aveneae type)</taxon>
        <taxon>Aveninae</taxon>
        <taxon>Avena</taxon>
    </lineage>
</organism>
<sequence length="265" mass="29927">MREDETLDAFASRIATLVNGIHGLSEKLEEISIVRRFLRVAPPRYSPVVSAIEQCVDLKTLMMDDLVGWFKTHDERMKITYGDAEVDEHLMLMARALFAKEKKGDKASSNRSDREDSRPAKKYIAGENEDEAPPRRKFDIKKVRCHKCGELGHFKKDCKKSSKERALIAQEGDDDGPMMLMLEITELKDEEDPPSPGTEIEAQVDHDLPCVDHEQRSAPFLREATFEAIEASESDHGDLCVGISPATPSGNKFFMLVVDDHSKYM</sequence>
<evidence type="ECO:0000313" key="1">
    <source>
        <dbReference type="EnsemblPlants" id="AVESA.00010b.r2.2DG0343270.1.CDS.1"/>
    </source>
</evidence>
<name>A0ACD5V094_AVESA</name>
<proteinExistence type="predicted"/>
<reference evidence="1" key="1">
    <citation type="submission" date="2021-05" db="EMBL/GenBank/DDBJ databases">
        <authorList>
            <person name="Scholz U."/>
            <person name="Mascher M."/>
            <person name="Fiebig A."/>
        </authorList>
    </citation>
    <scope>NUCLEOTIDE SEQUENCE [LARGE SCALE GENOMIC DNA]</scope>
</reference>
<keyword evidence="2" id="KW-1185">Reference proteome</keyword>
<protein>
    <submittedName>
        <fullName evidence="1">Uncharacterized protein</fullName>
    </submittedName>
</protein>